<organism evidence="3 4">
    <name type="scientific">Gimesia aquarii</name>
    <dbReference type="NCBI Taxonomy" id="2527964"/>
    <lineage>
        <taxon>Bacteria</taxon>
        <taxon>Pseudomonadati</taxon>
        <taxon>Planctomycetota</taxon>
        <taxon>Planctomycetia</taxon>
        <taxon>Planctomycetales</taxon>
        <taxon>Planctomycetaceae</taxon>
        <taxon>Gimesia</taxon>
    </lineage>
</organism>
<accession>A0A517WV20</accession>
<dbReference type="PANTHER" id="PTHR34512">
    <property type="entry name" value="CELL SURFACE PROTEIN"/>
    <property type="match status" value="1"/>
</dbReference>
<feature type="domain" description="Pyrrolo-quinoline quinone repeat" evidence="2">
    <location>
        <begin position="709"/>
        <end position="778"/>
    </location>
</feature>
<keyword evidence="4" id="KW-1185">Reference proteome</keyword>
<feature type="domain" description="Pyrrolo-quinoline quinone repeat" evidence="2">
    <location>
        <begin position="828"/>
        <end position="962"/>
    </location>
</feature>
<dbReference type="OrthoDB" id="256225at2"/>
<dbReference type="InterPro" id="IPR011047">
    <property type="entry name" value="Quinoprotein_ADH-like_sf"/>
</dbReference>
<protein>
    <submittedName>
        <fullName evidence="3">Serine/threonine-protein kinase AfsK</fullName>
        <ecNumber evidence="3">2.7.11.1</ecNumber>
    </submittedName>
</protein>
<reference evidence="3 4" key="1">
    <citation type="submission" date="2019-03" db="EMBL/GenBank/DDBJ databases">
        <title>Deep-cultivation of Planctomycetes and their phenomic and genomic characterization uncovers novel biology.</title>
        <authorList>
            <person name="Wiegand S."/>
            <person name="Jogler M."/>
            <person name="Boedeker C."/>
            <person name="Pinto D."/>
            <person name="Vollmers J."/>
            <person name="Rivas-Marin E."/>
            <person name="Kohn T."/>
            <person name="Peeters S.H."/>
            <person name="Heuer A."/>
            <person name="Rast P."/>
            <person name="Oberbeckmann S."/>
            <person name="Bunk B."/>
            <person name="Jeske O."/>
            <person name="Meyerdierks A."/>
            <person name="Storesund J.E."/>
            <person name="Kallscheuer N."/>
            <person name="Luecker S."/>
            <person name="Lage O.M."/>
            <person name="Pohl T."/>
            <person name="Merkel B.J."/>
            <person name="Hornburger P."/>
            <person name="Mueller R.-W."/>
            <person name="Bruemmer F."/>
            <person name="Labrenz M."/>
            <person name="Spormann A.M."/>
            <person name="Op den Camp H."/>
            <person name="Overmann J."/>
            <person name="Amann R."/>
            <person name="Jetten M.S.M."/>
            <person name="Mascher T."/>
            <person name="Medema M.H."/>
            <person name="Devos D.P."/>
            <person name="Kaster A.-K."/>
            <person name="Ovreas L."/>
            <person name="Rohde M."/>
            <person name="Galperin M.Y."/>
            <person name="Jogler C."/>
        </authorList>
    </citation>
    <scope>NUCLEOTIDE SEQUENCE [LARGE SCALE GENOMIC DNA]</scope>
    <source>
        <strain evidence="3 4">V202</strain>
    </source>
</reference>
<evidence type="ECO:0000313" key="4">
    <source>
        <dbReference type="Proteomes" id="UP000318384"/>
    </source>
</evidence>
<dbReference type="InterPro" id="IPR002372">
    <property type="entry name" value="PQQ_rpt_dom"/>
</dbReference>
<dbReference type="InterPro" id="IPR018391">
    <property type="entry name" value="PQQ_b-propeller_rpt"/>
</dbReference>
<keyword evidence="3" id="KW-0808">Transferase</keyword>
<dbReference type="GO" id="GO:0004674">
    <property type="term" value="F:protein serine/threonine kinase activity"/>
    <property type="evidence" value="ECO:0007669"/>
    <property type="project" value="UniProtKB-EC"/>
</dbReference>
<dbReference type="Gene3D" id="2.130.10.10">
    <property type="entry name" value="YVTN repeat-like/Quinoprotein amine dehydrogenase"/>
    <property type="match status" value="3"/>
</dbReference>
<feature type="domain" description="Pyrrolo-quinoline quinone repeat" evidence="2">
    <location>
        <begin position="83"/>
        <end position="158"/>
    </location>
</feature>
<feature type="signal peptide" evidence="1">
    <location>
        <begin position="1"/>
        <end position="30"/>
    </location>
</feature>
<name>A0A517WV20_9PLAN</name>
<evidence type="ECO:0000259" key="2">
    <source>
        <dbReference type="Pfam" id="PF13360"/>
    </source>
</evidence>
<sequence precursor="true">MLYQSEMLKHIICCCLLLCVLGLSNRNTEAADWPMWRGNVERTGVTSEVLPEKLFPGWSRKLPAYQVAWPNEERLHFDFAYEPVAVGSHILVGSPLEGSLTTYDAKTGDQRWKFYTNGPVRFAPIVSDQNVIFGSDDGFLYCLNLADGKLRWKIKGAPDTHQERWHLGNDRLISYWPIRGAPVVKEGVVFFGAGIWPSMGTYLSAVDIKTGKRKWINQRIQYLKNVRIDHNYLHEAGLSPQGYCLIANNMLVVPNGRSMPARIDPETGKMHYFVQGYRNGDSRVIAAGDYLLVGHSGVVNLADGREVGNRWVDAGKDAPKSWSMSKRDQFEGPFDAYKSMPGCSFRSVYDQGICYGVDMGVVYAYDLSKAKKSLYEKKHGAQTVRPAKWEAPLLWKLDTGLGKDKTHSIIKAGNTLYAHVGKTLFAAKIAKDQKSAKVVWQHKLTQPVGSLIVANQRLIVSCLNGYLHCFQTEPQKHKWLKQVRVPLPRISAEDNQLAFEYLDASSIKVGSEGPLIAGNIVIRGIESDSLPDALLQVARVRIIVIEDDIELVNRLRKKLHDVGVYSGEVQIIHADPDTFPLPHYLAELVIDPTPAAKNAVALSEKLKSVRPYGGVACLRVNDANQALIEKMTASLDKTHWKVQRQNNLVTLQRKGALPGSSDWTHECSDAARSYFSRDQLVKAPLGILWYGDGPGYGFHKFKDYGRGVKPQVAGGRLVAFDDRAKRLTAIDAYTGRLLWNFDTGTTIVRFATLPHAIIVGRNSECVILNPEDGSIIKTLPCKLDPKLTGMPGVVDVRVADPLILVAIGFDLPKGHSHPAIETGLWDAKTIVAFDRKSGKQLWSIVAKERFNIHSLVLGNGLVFCTDSISPLKADQMKRRGTAPETFTSEVLALDPKHGTVKWKFRREYGHRVMTGRGPLAIRPYDDWSAFSEKSQLLYTGKLKEMQALNATTGEKVWEKPIGLQPLLLYDDSFINQAGVKYDLFTGKQISKKPLFKRSGCNYTVGNQNLLFLRNNCAAYVDMDQKKEFSLRNLRSGCSNSLVAANGLLSIPCFSTGCICNYPLQTSFGMVHMPEVSQWTTDDPIDVKQLRDAQTAVTSENRVNPAK</sequence>
<dbReference type="EC" id="2.7.11.1" evidence="3"/>
<keyword evidence="1" id="KW-0732">Signal</keyword>
<dbReference type="InterPro" id="IPR015943">
    <property type="entry name" value="WD40/YVTN_repeat-like_dom_sf"/>
</dbReference>
<evidence type="ECO:0000313" key="3">
    <source>
        <dbReference type="EMBL" id="QDU09078.1"/>
    </source>
</evidence>
<gene>
    <name evidence="3" type="primary">afsK_2</name>
    <name evidence="3" type="ORF">V202x_24500</name>
</gene>
<dbReference type="EMBL" id="CP037422">
    <property type="protein sequence ID" value="QDU09078.1"/>
    <property type="molecule type" value="Genomic_DNA"/>
</dbReference>
<dbReference type="RefSeq" id="WP_145174711.1">
    <property type="nucleotide sequence ID" value="NZ_CP037422.1"/>
</dbReference>
<proteinExistence type="predicted"/>
<dbReference type="AlphaFoldDB" id="A0A517WV20"/>
<evidence type="ECO:0000256" key="1">
    <source>
        <dbReference type="SAM" id="SignalP"/>
    </source>
</evidence>
<dbReference type="SUPFAM" id="SSF50998">
    <property type="entry name" value="Quinoprotein alcohol dehydrogenase-like"/>
    <property type="match status" value="3"/>
</dbReference>
<keyword evidence="3" id="KW-0418">Kinase</keyword>
<dbReference type="Pfam" id="PF13360">
    <property type="entry name" value="PQQ_2"/>
    <property type="match status" value="3"/>
</dbReference>
<dbReference type="PANTHER" id="PTHR34512:SF30">
    <property type="entry name" value="OUTER MEMBRANE PROTEIN ASSEMBLY FACTOR BAMB"/>
    <property type="match status" value="1"/>
</dbReference>
<feature type="chain" id="PRO_5021850111" evidence="1">
    <location>
        <begin position="31"/>
        <end position="1106"/>
    </location>
</feature>
<dbReference type="SMART" id="SM00564">
    <property type="entry name" value="PQQ"/>
    <property type="match status" value="7"/>
</dbReference>
<dbReference type="Proteomes" id="UP000318384">
    <property type="component" value="Chromosome"/>
</dbReference>